<protein>
    <submittedName>
        <fullName evidence="2">Zwei Ig domain protein zig-8</fullName>
    </submittedName>
</protein>
<reference evidence="2" key="1">
    <citation type="submission" date="2022-07" db="EMBL/GenBank/DDBJ databases">
        <authorList>
            <person name="Trinca V."/>
            <person name="Uliana J.V.C."/>
            <person name="Torres T.T."/>
            <person name="Ward R.J."/>
            <person name="Monesi N."/>
        </authorList>
    </citation>
    <scope>NUCLEOTIDE SEQUENCE</scope>
    <source>
        <strain evidence="2">HSMRA1968</strain>
        <tissue evidence="2">Whole embryos</tissue>
    </source>
</reference>
<dbReference type="Pfam" id="PF07686">
    <property type="entry name" value="V-set"/>
    <property type="match status" value="1"/>
</dbReference>
<feature type="domain" description="Ig-like" evidence="1">
    <location>
        <begin position="101"/>
        <end position="236"/>
    </location>
</feature>
<dbReference type="SMART" id="SM00409">
    <property type="entry name" value="IG"/>
    <property type="match status" value="2"/>
</dbReference>
<dbReference type="InterPro" id="IPR003598">
    <property type="entry name" value="Ig_sub2"/>
</dbReference>
<dbReference type="GO" id="GO:0050808">
    <property type="term" value="P:synapse organization"/>
    <property type="evidence" value="ECO:0007669"/>
    <property type="project" value="TreeGrafter"/>
</dbReference>
<evidence type="ECO:0000313" key="3">
    <source>
        <dbReference type="Proteomes" id="UP001151699"/>
    </source>
</evidence>
<dbReference type="InterPro" id="IPR003599">
    <property type="entry name" value="Ig_sub"/>
</dbReference>
<dbReference type="InterPro" id="IPR007110">
    <property type="entry name" value="Ig-like_dom"/>
</dbReference>
<dbReference type="GO" id="GO:0032589">
    <property type="term" value="C:neuron projection membrane"/>
    <property type="evidence" value="ECO:0007669"/>
    <property type="project" value="TreeGrafter"/>
</dbReference>
<dbReference type="CDD" id="cd00096">
    <property type="entry name" value="Ig"/>
    <property type="match status" value="2"/>
</dbReference>
<name>A0A9Q0MPY3_9DIPT</name>
<sequence>MTRKQNVNLEKLTVGLIIFYQMIITTDAVITDAAFNETSETIDDDMGLVTTLEASQSPTTITDELTPSVSDTIIMQTSEAMSNSRREITFAYTSPITTNRPSLSTYPELRHRVTHPRPYHSKHHHEHHLGPFFEEPLNATSGALLVGVHLATEAVLNCRVGMLKDKTVMWIRRTSDKFSLLTVGNNTYSGDPRIKVKFQYPNNWRLHINPIQKDDAGLYMCQVSTHPPRVFATNVTVLPPALRVVDEGGNEVNDRDRYYKIGSTIDLTCQVATSYLMNYSASIPEPNNLLQNSNNFKKYQQLSSNNTVRAKGKGTVDDNFFKKIVWRKDSQPLVGDAVVNISSIPGWLTSRLSISNALRIHSGVYSCSVFNNTSAFVDVQILNGEQPAAVQHSSANSLFNAVLHVFLSFSLVYCTVYISF</sequence>
<dbReference type="FunFam" id="2.60.40.10:FF:001606">
    <property type="entry name" value="uncharacterized protein LOC108091111"/>
    <property type="match status" value="1"/>
</dbReference>
<dbReference type="SMART" id="SM00408">
    <property type="entry name" value="IGc2"/>
    <property type="match status" value="2"/>
</dbReference>
<dbReference type="SUPFAM" id="SSF48726">
    <property type="entry name" value="Immunoglobulin"/>
    <property type="match status" value="2"/>
</dbReference>
<dbReference type="AlphaFoldDB" id="A0A9Q0MPY3"/>
<dbReference type="Proteomes" id="UP001151699">
    <property type="component" value="Chromosome C"/>
</dbReference>
<dbReference type="PANTHER" id="PTHR23279">
    <property type="entry name" value="DEFECTIVE PROBOSCIS EXTENSION RESPONSE DPR -RELATED"/>
    <property type="match status" value="1"/>
</dbReference>
<dbReference type="InterPro" id="IPR037448">
    <property type="entry name" value="Zig-8"/>
</dbReference>
<accession>A0A9Q0MPY3</accession>
<organism evidence="2 3">
    <name type="scientific">Pseudolycoriella hygida</name>
    <dbReference type="NCBI Taxonomy" id="35572"/>
    <lineage>
        <taxon>Eukaryota</taxon>
        <taxon>Metazoa</taxon>
        <taxon>Ecdysozoa</taxon>
        <taxon>Arthropoda</taxon>
        <taxon>Hexapoda</taxon>
        <taxon>Insecta</taxon>
        <taxon>Pterygota</taxon>
        <taxon>Neoptera</taxon>
        <taxon>Endopterygota</taxon>
        <taxon>Diptera</taxon>
        <taxon>Nematocera</taxon>
        <taxon>Sciaroidea</taxon>
        <taxon>Sciaridae</taxon>
        <taxon>Pseudolycoriella</taxon>
    </lineage>
</organism>
<evidence type="ECO:0000259" key="1">
    <source>
        <dbReference type="PROSITE" id="PS50835"/>
    </source>
</evidence>
<evidence type="ECO:0000313" key="2">
    <source>
        <dbReference type="EMBL" id="KAJ6635852.1"/>
    </source>
</evidence>
<gene>
    <name evidence="2" type="primary">zig-8_7</name>
    <name evidence="2" type="ORF">Bhyg_14438</name>
</gene>
<dbReference type="PANTHER" id="PTHR23279:SF3">
    <property type="entry name" value="DEFECTIVE PROBOSCIS EXTENSION RESPONSE 18"/>
    <property type="match status" value="1"/>
</dbReference>
<feature type="domain" description="Ig-like" evidence="1">
    <location>
        <begin position="240"/>
        <end position="383"/>
    </location>
</feature>
<dbReference type="InterPro" id="IPR013106">
    <property type="entry name" value="Ig_V-set"/>
</dbReference>
<dbReference type="PROSITE" id="PS50835">
    <property type="entry name" value="IG_LIKE"/>
    <property type="match status" value="2"/>
</dbReference>
<dbReference type="InterPro" id="IPR036179">
    <property type="entry name" value="Ig-like_dom_sf"/>
</dbReference>
<keyword evidence="3" id="KW-1185">Reference proteome</keyword>
<comment type="caution">
    <text evidence="2">The sequence shown here is derived from an EMBL/GenBank/DDBJ whole genome shotgun (WGS) entry which is preliminary data.</text>
</comment>
<proteinExistence type="predicted"/>
<dbReference type="InterPro" id="IPR013783">
    <property type="entry name" value="Ig-like_fold"/>
</dbReference>
<dbReference type="Gene3D" id="2.60.40.10">
    <property type="entry name" value="Immunoglobulins"/>
    <property type="match status" value="2"/>
</dbReference>
<dbReference type="OrthoDB" id="6346662at2759"/>
<dbReference type="EMBL" id="WJQU01000004">
    <property type="protein sequence ID" value="KAJ6635852.1"/>
    <property type="molecule type" value="Genomic_DNA"/>
</dbReference>